<dbReference type="PROSITE" id="PS51257">
    <property type="entry name" value="PROKAR_LIPOPROTEIN"/>
    <property type="match status" value="1"/>
</dbReference>
<dbReference type="AlphaFoldDB" id="A0A0G1Q3B6"/>
<sequence>MKRLLPLLMLALVPLFTGCALWGTKDEYRVTPKIFRLEDLLEDLDRAKNPEAAKEPVKAAAPKSLAGKYLLKVNTLSGGDNYMAGNCDESALVDVDKDRKIIDVKQFPSSAKTCGNEDSLKATFWGKTLPAALLAGGQVGGSAVLGMSFPKPVGDRINVTGVEGGIKNENEQEQKAEGGSGGKSVVEKGAVANTTNNNLTANPTAYGGSGGKAEAEIKNSGNSSSFSNSKSDGGKVIGSGNSTNYNSSGSYSNSSATNYNSNYSNASSSSSNKNISPVDVDVRVQPGESGGKHGRHGGWD</sequence>
<accession>A0A0G1Q3B6</accession>
<evidence type="ECO:0000256" key="1">
    <source>
        <dbReference type="SAM" id="MobiDB-lite"/>
    </source>
</evidence>
<evidence type="ECO:0008006" key="4">
    <source>
        <dbReference type="Google" id="ProtNLM"/>
    </source>
</evidence>
<evidence type="ECO:0000313" key="2">
    <source>
        <dbReference type="EMBL" id="KKU03155.1"/>
    </source>
</evidence>
<dbReference type="EMBL" id="LCKT01000044">
    <property type="protein sequence ID" value="KKU03155.1"/>
    <property type="molecule type" value="Genomic_DNA"/>
</dbReference>
<proteinExistence type="predicted"/>
<feature type="compositionally biased region" description="Low complexity" evidence="1">
    <location>
        <begin position="218"/>
        <end position="231"/>
    </location>
</feature>
<organism evidence="2 3">
    <name type="scientific">Candidatus Giovannonibacteria bacterium GW2011_GWA2_45_21</name>
    <dbReference type="NCBI Taxonomy" id="1618649"/>
    <lineage>
        <taxon>Bacteria</taxon>
        <taxon>Candidatus Giovannoniibacteriota</taxon>
    </lineage>
</organism>
<feature type="compositionally biased region" description="Low complexity" evidence="1">
    <location>
        <begin position="193"/>
        <end position="205"/>
    </location>
</feature>
<reference evidence="2 3" key="1">
    <citation type="journal article" date="2015" name="Nature">
        <title>rRNA introns, odd ribosomes, and small enigmatic genomes across a large radiation of phyla.</title>
        <authorList>
            <person name="Brown C.T."/>
            <person name="Hug L.A."/>
            <person name="Thomas B.C."/>
            <person name="Sharon I."/>
            <person name="Castelle C.J."/>
            <person name="Singh A."/>
            <person name="Wilkins M.J."/>
            <person name="Williams K.H."/>
            <person name="Banfield J.F."/>
        </authorList>
    </citation>
    <scope>NUCLEOTIDE SEQUENCE [LARGE SCALE GENOMIC DNA]</scope>
</reference>
<comment type="caution">
    <text evidence="2">The sequence shown here is derived from an EMBL/GenBank/DDBJ whole genome shotgun (WGS) entry which is preliminary data.</text>
</comment>
<protein>
    <recommendedName>
        <fullName evidence="4">Lipoprotein</fullName>
    </recommendedName>
</protein>
<evidence type="ECO:0000313" key="3">
    <source>
        <dbReference type="Proteomes" id="UP000034696"/>
    </source>
</evidence>
<feature type="compositionally biased region" description="Low complexity" evidence="1">
    <location>
        <begin position="239"/>
        <end position="272"/>
    </location>
</feature>
<name>A0A0G1Q3B6_9BACT</name>
<dbReference type="Proteomes" id="UP000034696">
    <property type="component" value="Unassembled WGS sequence"/>
</dbReference>
<gene>
    <name evidence="2" type="ORF">UX06_C0044G0002</name>
</gene>
<feature type="region of interest" description="Disordered" evidence="1">
    <location>
        <begin position="193"/>
        <end position="300"/>
    </location>
</feature>